<keyword evidence="1" id="KW-0479">Metal-binding</keyword>
<evidence type="ECO:0000256" key="2">
    <source>
        <dbReference type="ARBA" id="ARBA00022771"/>
    </source>
</evidence>
<feature type="domain" description="MYND-type" evidence="5">
    <location>
        <begin position="454"/>
        <end position="496"/>
    </location>
</feature>
<proteinExistence type="predicted"/>
<accession>A0ABQ0L7L5</accession>
<evidence type="ECO:0000313" key="7">
    <source>
        <dbReference type="Proteomes" id="UP000815677"/>
    </source>
</evidence>
<keyword evidence="3" id="KW-0862">Zinc</keyword>
<dbReference type="PROSITE" id="PS50865">
    <property type="entry name" value="ZF_MYND_2"/>
    <property type="match status" value="1"/>
</dbReference>
<dbReference type="Gene3D" id="6.10.140.2220">
    <property type="match status" value="1"/>
</dbReference>
<dbReference type="Proteomes" id="UP000815677">
    <property type="component" value="Unassembled WGS sequence"/>
</dbReference>
<evidence type="ECO:0000313" key="6">
    <source>
        <dbReference type="EMBL" id="GAT46935.1"/>
    </source>
</evidence>
<evidence type="ECO:0000256" key="3">
    <source>
        <dbReference type="ARBA" id="ARBA00022833"/>
    </source>
</evidence>
<keyword evidence="2 4" id="KW-0863">Zinc-finger</keyword>
<dbReference type="Pfam" id="PF01753">
    <property type="entry name" value="zf-MYND"/>
    <property type="match status" value="1"/>
</dbReference>
<organism evidence="6 7">
    <name type="scientific">Mycena chlorophos</name>
    <name type="common">Agaric fungus</name>
    <name type="synonym">Agaricus chlorophos</name>
    <dbReference type="NCBI Taxonomy" id="658473"/>
    <lineage>
        <taxon>Eukaryota</taxon>
        <taxon>Fungi</taxon>
        <taxon>Dikarya</taxon>
        <taxon>Basidiomycota</taxon>
        <taxon>Agaricomycotina</taxon>
        <taxon>Agaricomycetes</taxon>
        <taxon>Agaricomycetidae</taxon>
        <taxon>Agaricales</taxon>
        <taxon>Marasmiineae</taxon>
        <taxon>Mycenaceae</taxon>
        <taxon>Mycena</taxon>
    </lineage>
</organism>
<protein>
    <recommendedName>
        <fullName evidence="5">MYND-type domain-containing protein</fullName>
    </recommendedName>
</protein>
<evidence type="ECO:0000259" key="5">
    <source>
        <dbReference type="PROSITE" id="PS50865"/>
    </source>
</evidence>
<name>A0ABQ0L7L5_MYCCL</name>
<evidence type="ECO:0000256" key="1">
    <source>
        <dbReference type="ARBA" id="ARBA00022723"/>
    </source>
</evidence>
<evidence type="ECO:0000256" key="4">
    <source>
        <dbReference type="PROSITE-ProRule" id="PRU00134"/>
    </source>
</evidence>
<sequence length="704" mass="78945">MATLHPALRLSGLQSLPLKIRLDAQAACRIDGPSAKAVSARQAFANLGSRYAPAILPLIFHLLDPKRVPIQALLDDAEPLDAATCNGLSTCIAAMDTLFRMSSIPPGSGEPLWARVYPWFSAIYTHWPEIHRQLGMSERPLVFRLFVCFLGRNSSDGTPAEYILTTPGIAEVLFGIRARHFAEERHRTIRRTLLLDFSNHIMPLVPSDKQILEQMVVGAGGSIEDLAKLIVEHLETVLTDEELDLSDDAFVHLILTALGLILHGDFGTLPGPSKLDEIDWMVLPVGELVDALLDEAGFLEIFMKCIQEVSGTLVADTFSTLADCWLLVHRILISSQGDISPLKIMHAGVLPAFMVTARLDRDPRAATVDLAPRLDRVLQGLELSCLYRSNAHGLSAAMTSAETKYSAQNAAFKRSSTYARWVALQERAHERQTALDHTYARMSGFAAQHKICDNVQCHEMQERRQLKKCTGCEAVSYCSKICQRVDWTSGGHRTACAVYGSLSLTDRSDRFLAYMDRKYLRCLIDEEYYNNFDEISAKQIVFLVNAYSNSSPSEDILPVTIFDHTCGPSRREVHTVEQVSQLLSERVYFKRDSDVVPQQEWSDIVRRARRSGGRMLLHVVRALHLRRERILVLPLWTAEGLVWDRVRSLARVLAEEQNCGEITEDKVLQDRRFRSVQAARVLVEVNKFNMQQIGGIHRLDAAGH</sequence>
<keyword evidence="7" id="KW-1185">Reference proteome</keyword>
<dbReference type="InterPro" id="IPR002893">
    <property type="entry name" value="Znf_MYND"/>
</dbReference>
<dbReference type="EMBL" id="DF842918">
    <property type="protein sequence ID" value="GAT46935.1"/>
    <property type="molecule type" value="Genomic_DNA"/>
</dbReference>
<gene>
    <name evidence="6" type="ORF">MCHLO_04428</name>
</gene>
<reference evidence="6" key="1">
    <citation type="submission" date="2014-09" db="EMBL/GenBank/DDBJ databases">
        <title>Genome sequence of the luminous mushroom Mycena chlorophos for searching fungal bioluminescence genes.</title>
        <authorList>
            <person name="Tanaka Y."/>
            <person name="Kasuga D."/>
            <person name="Oba Y."/>
            <person name="Hase S."/>
            <person name="Sato K."/>
            <person name="Oba Y."/>
            <person name="Sakakibara Y."/>
        </authorList>
    </citation>
    <scope>NUCLEOTIDE SEQUENCE</scope>
</reference>
<dbReference type="SUPFAM" id="SSF144232">
    <property type="entry name" value="HIT/MYND zinc finger-like"/>
    <property type="match status" value="1"/>
</dbReference>